<dbReference type="EMBL" id="JZCR01000024">
    <property type="protein sequence ID" value="KJW11911.1"/>
    <property type="molecule type" value="Genomic_DNA"/>
</dbReference>
<proteinExistence type="predicted"/>
<keyword evidence="4" id="KW-1185">Reference proteome</keyword>
<evidence type="ECO:0000313" key="3">
    <source>
        <dbReference type="Proteomes" id="UP000033491"/>
    </source>
</evidence>
<protein>
    <recommendedName>
        <fullName evidence="5">DUF2969 domain-containing protein</fullName>
    </recommendedName>
</protein>
<dbReference type="Pfam" id="PF11184">
    <property type="entry name" value="DUF2969"/>
    <property type="match status" value="1"/>
</dbReference>
<sequence length="74" mass="8260">MSKREKAVQVTVDEQKQSDGTTVSALKIGDSTIGTVKPVEDRFEAQLTDGDVYRVKTVDEGVELLLRDYHLHRG</sequence>
<dbReference type="EMBL" id="BJZI01000005">
    <property type="protein sequence ID" value="GEO66008.1"/>
    <property type="molecule type" value="Genomic_DNA"/>
</dbReference>
<gene>
    <name evidence="1" type="ORF">LSP04_04270</name>
    <name evidence="2" type="ORF">VC81_11870</name>
</gene>
<comment type="caution">
    <text evidence="2">The sequence shown here is derived from an EMBL/GenBank/DDBJ whole genome shotgun (WGS) entry which is preliminary data.</text>
</comment>
<evidence type="ECO:0000313" key="4">
    <source>
        <dbReference type="Proteomes" id="UP000321691"/>
    </source>
</evidence>
<dbReference type="InterPro" id="IPR021351">
    <property type="entry name" value="DUF2969"/>
</dbReference>
<accession>A0A0F3RPJ5</accession>
<evidence type="ECO:0008006" key="5">
    <source>
        <dbReference type="Google" id="ProtNLM"/>
    </source>
</evidence>
<evidence type="ECO:0000313" key="1">
    <source>
        <dbReference type="EMBL" id="GEO66008.1"/>
    </source>
</evidence>
<dbReference type="AlphaFoldDB" id="A0A0F3RPJ5"/>
<dbReference type="STRING" id="216463.VC81_11870"/>
<dbReference type="Proteomes" id="UP000321691">
    <property type="component" value="Unassembled WGS sequence"/>
</dbReference>
<organism evidence="2 3">
    <name type="scientific">Levilactobacillus spicheri</name>
    <dbReference type="NCBI Taxonomy" id="216463"/>
    <lineage>
        <taxon>Bacteria</taxon>
        <taxon>Bacillati</taxon>
        <taxon>Bacillota</taxon>
        <taxon>Bacilli</taxon>
        <taxon>Lactobacillales</taxon>
        <taxon>Lactobacillaceae</taxon>
        <taxon>Levilactobacillus</taxon>
    </lineage>
</organism>
<reference evidence="1 4" key="2">
    <citation type="submission" date="2019-07" db="EMBL/GenBank/DDBJ databases">
        <title>Whole genome shotgun sequence of Lactobacillus spicheri NBRC 107155.</title>
        <authorList>
            <person name="Hosoyama A."/>
            <person name="Uohara A."/>
            <person name="Ohji S."/>
            <person name="Ichikawa N."/>
        </authorList>
    </citation>
    <scope>NUCLEOTIDE SEQUENCE [LARGE SCALE GENOMIC DNA]</scope>
    <source>
        <strain evidence="1 4">NBRC 107155</strain>
    </source>
</reference>
<dbReference type="PATRIC" id="fig|216463.3.peg.1628"/>
<name>A0A0F3RPJ5_9LACO</name>
<dbReference type="Proteomes" id="UP000033491">
    <property type="component" value="Unassembled WGS sequence"/>
</dbReference>
<reference evidence="2 3" key="1">
    <citation type="submission" date="2015-03" db="EMBL/GenBank/DDBJ databases">
        <authorList>
            <person name="Zheng J."/>
            <person name="Ganezle M."/>
        </authorList>
    </citation>
    <scope>NUCLEOTIDE SEQUENCE [LARGE SCALE GENOMIC DNA]</scope>
    <source>
        <strain evidence="2 3">LP38</strain>
    </source>
</reference>
<dbReference type="RefSeq" id="WP_045808265.1">
    <property type="nucleotide sequence ID" value="NZ_BJZI01000005.1"/>
</dbReference>
<evidence type="ECO:0000313" key="2">
    <source>
        <dbReference type="EMBL" id="KJW11911.1"/>
    </source>
</evidence>
<dbReference type="OrthoDB" id="2297901at2"/>